<keyword evidence="1" id="KW-0328">Glycosyltransferase</keyword>
<dbReference type="PANTHER" id="PTHR12526:SF629">
    <property type="entry name" value="TEICHURONIC ACID BIOSYNTHESIS GLYCOSYLTRANSFERASE TUAH-RELATED"/>
    <property type="match status" value="1"/>
</dbReference>
<feature type="domain" description="Glycosyl transferase family 1" evidence="3">
    <location>
        <begin position="308"/>
        <end position="448"/>
    </location>
</feature>
<dbReference type="SUPFAM" id="SSF53756">
    <property type="entry name" value="UDP-Glycosyltransferase/glycogen phosphorylase"/>
    <property type="match status" value="1"/>
</dbReference>
<dbReference type="RefSeq" id="WP_213819139.1">
    <property type="nucleotide sequence ID" value="NZ_JAAMFI010000001.1"/>
</dbReference>
<sequence>MNFFLNKGMGHSNSGVENAQFYRLEAFDSIGQPAKLILSDLLPKLHEHMQEWQLEETNVLNLYDYLMAAEPARYLDRGMLRKELVRYDQTTLSDFTKTNRLVIEQATSGYLIKRMKEKVWSERKQLFLVSDAQVELSRGDRTLSWSFRHVDGRREMTAIMLTNFLGQNYYFENFYDLLSFFLADLKKHFGKSNYFLDRGLDYDEYLVANRDRFAMDQLIAVVHADHRFSVYHGKKTRLVFNQFYQYLANHLSFYDQVVVSTTQQQKTLQRNLKDLGYDKKERDKVRAIPVGFVRSRASKTVISTKDDSRPLKLVTASRLHPEKHIDQLILAAGALKRKGVAFDFSIYGTGQEEERLKQLIEEQGLSGTVTLAGFCQDLPDVLKKADLYLSASYSEGFGLTYLEALAQGVPVVSYKNIYGAAELVQDGKSGFLVDFRPDKAAIADNVEAMVGAILQAKKQLASLSTGALKRAADFSKASVSTDWQRLLEEAHEV</sequence>
<proteinExistence type="predicted"/>
<dbReference type="Pfam" id="PF00534">
    <property type="entry name" value="Glycos_transf_1"/>
    <property type="match status" value="1"/>
</dbReference>
<dbReference type="Gene3D" id="3.40.50.2000">
    <property type="entry name" value="Glycogen Phosphorylase B"/>
    <property type="match status" value="3"/>
</dbReference>
<protein>
    <submittedName>
        <fullName evidence="4">Glycosyltransferase</fullName>
    </submittedName>
</protein>
<organism evidence="4 5">
    <name type="scientific">Fructobacillus papyriferae</name>
    <dbReference type="NCBI Taxonomy" id="2713171"/>
    <lineage>
        <taxon>Bacteria</taxon>
        <taxon>Bacillati</taxon>
        <taxon>Bacillota</taxon>
        <taxon>Bacilli</taxon>
        <taxon>Lactobacillales</taxon>
        <taxon>Lactobacillaceae</taxon>
        <taxon>Fructobacillus</taxon>
    </lineage>
</organism>
<dbReference type="InterPro" id="IPR001296">
    <property type="entry name" value="Glyco_trans_1"/>
</dbReference>
<reference evidence="4 5" key="1">
    <citation type="submission" date="2020-02" db="EMBL/GenBank/DDBJ databases">
        <title>Fructobacillus sp. isolated from paper mulberry of Taiwan.</title>
        <authorList>
            <person name="Lin S.-T."/>
        </authorList>
    </citation>
    <scope>NUCLEOTIDE SEQUENCE [LARGE SCALE GENOMIC DNA]</scope>
    <source>
        <strain evidence="4 5">M1-10</strain>
    </source>
</reference>
<accession>A0ABS5QNT8</accession>
<evidence type="ECO:0000256" key="2">
    <source>
        <dbReference type="ARBA" id="ARBA00022679"/>
    </source>
</evidence>
<dbReference type="Proteomes" id="UP001519418">
    <property type="component" value="Unassembled WGS sequence"/>
</dbReference>
<evidence type="ECO:0000256" key="1">
    <source>
        <dbReference type="ARBA" id="ARBA00022676"/>
    </source>
</evidence>
<keyword evidence="5" id="KW-1185">Reference proteome</keyword>
<dbReference type="EMBL" id="JAAMFI010000001">
    <property type="protein sequence ID" value="MBS9334522.1"/>
    <property type="molecule type" value="Genomic_DNA"/>
</dbReference>
<evidence type="ECO:0000313" key="4">
    <source>
        <dbReference type="EMBL" id="MBS9334522.1"/>
    </source>
</evidence>
<dbReference type="PANTHER" id="PTHR12526">
    <property type="entry name" value="GLYCOSYLTRANSFERASE"/>
    <property type="match status" value="1"/>
</dbReference>
<comment type="caution">
    <text evidence="4">The sequence shown here is derived from an EMBL/GenBank/DDBJ whole genome shotgun (WGS) entry which is preliminary data.</text>
</comment>
<name>A0ABS5QNT8_9LACO</name>
<keyword evidence="2" id="KW-0808">Transferase</keyword>
<gene>
    <name evidence="4" type="ORF">G6R27_00525</name>
</gene>
<evidence type="ECO:0000313" key="5">
    <source>
        <dbReference type="Proteomes" id="UP001519418"/>
    </source>
</evidence>
<evidence type="ECO:0000259" key="3">
    <source>
        <dbReference type="Pfam" id="PF00534"/>
    </source>
</evidence>